<sequence>MDVSLQFFDYHLWANSLVFNHIKALPSEIHHQEVQSVFPTLYDTLFHMYKIDYVWLRALKGESFDQIIKDVHLLKEKDPEKRVEALEVNYIQLGEMYKEFIKQLKDVHTTITIFHPSYGGCTTSYVELIQHVANHGTYHRGNVTAILRQLGHQGKPTDYVSYLFEIKG</sequence>
<dbReference type="Pfam" id="PF05163">
    <property type="entry name" value="DinB"/>
    <property type="match status" value="1"/>
</dbReference>
<evidence type="ECO:0000313" key="4">
    <source>
        <dbReference type="Proteomes" id="UP000663981"/>
    </source>
</evidence>
<gene>
    <name evidence="3" type="ORF">I7822_19220</name>
</gene>
<proteinExistence type="inferred from homology"/>
<organism evidence="3 4">
    <name type="scientific">Metabacillus bambusae</name>
    <dbReference type="NCBI Taxonomy" id="2795218"/>
    <lineage>
        <taxon>Bacteria</taxon>
        <taxon>Bacillati</taxon>
        <taxon>Bacillota</taxon>
        <taxon>Bacilli</taxon>
        <taxon>Bacillales</taxon>
        <taxon>Bacillaceae</taxon>
        <taxon>Metabacillus</taxon>
    </lineage>
</organism>
<keyword evidence="2" id="KW-0479">Metal-binding</keyword>
<dbReference type="Gene3D" id="1.20.120.450">
    <property type="entry name" value="dinb family like domain"/>
    <property type="match status" value="1"/>
</dbReference>
<accession>A0ABS3N641</accession>
<name>A0ABS3N641_9BACI</name>
<comment type="caution">
    <text evidence="3">The sequence shown here is derived from an EMBL/GenBank/DDBJ whole genome shotgun (WGS) entry which is preliminary data.</text>
</comment>
<keyword evidence="4" id="KW-1185">Reference proteome</keyword>
<dbReference type="RefSeq" id="WP_207980701.1">
    <property type="nucleotide sequence ID" value="NZ_JAGDEL010000016.1"/>
</dbReference>
<evidence type="ECO:0000313" key="3">
    <source>
        <dbReference type="EMBL" id="MBO1513756.1"/>
    </source>
</evidence>
<protein>
    <submittedName>
        <fullName evidence="3">Damage-inducible protein DinB</fullName>
    </submittedName>
</protein>
<comment type="similarity">
    <text evidence="1">Belongs to the DinB family.</text>
</comment>
<dbReference type="Proteomes" id="UP000663981">
    <property type="component" value="Unassembled WGS sequence"/>
</dbReference>
<evidence type="ECO:0000256" key="2">
    <source>
        <dbReference type="ARBA" id="ARBA00022723"/>
    </source>
</evidence>
<dbReference type="PANTHER" id="PTHR37302">
    <property type="entry name" value="SLR1116 PROTEIN"/>
    <property type="match status" value="1"/>
</dbReference>
<dbReference type="InterPro" id="IPR007837">
    <property type="entry name" value="DinB"/>
</dbReference>
<reference evidence="3 4" key="1">
    <citation type="submission" date="2021-03" db="EMBL/GenBank/DDBJ databases">
        <title>Whole genome sequence of Metabacillus bambusae BG109.</title>
        <authorList>
            <person name="Jeong J.W."/>
        </authorList>
    </citation>
    <scope>NUCLEOTIDE SEQUENCE [LARGE SCALE GENOMIC DNA]</scope>
    <source>
        <strain evidence="3 4">BG109</strain>
    </source>
</reference>
<dbReference type="EMBL" id="JAGDEL010000016">
    <property type="protein sequence ID" value="MBO1513756.1"/>
    <property type="molecule type" value="Genomic_DNA"/>
</dbReference>
<dbReference type="PANTHER" id="PTHR37302:SF1">
    <property type="entry name" value="PROTEIN DINB"/>
    <property type="match status" value="1"/>
</dbReference>
<evidence type="ECO:0000256" key="1">
    <source>
        <dbReference type="ARBA" id="ARBA00008635"/>
    </source>
</evidence>
<dbReference type="InterPro" id="IPR034660">
    <property type="entry name" value="DinB/YfiT-like"/>
</dbReference>
<dbReference type="SUPFAM" id="SSF109854">
    <property type="entry name" value="DinB/YfiT-like putative metalloenzymes"/>
    <property type="match status" value="1"/>
</dbReference>